<dbReference type="EC" id="3.5.2.6" evidence="3 6"/>
<feature type="chain" id="PRO_5016248881" description="Beta-lactamase" evidence="7">
    <location>
        <begin position="20"/>
        <end position="300"/>
    </location>
</feature>
<dbReference type="RefSeq" id="WP_111349711.1">
    <property type="nucleotide sequence ID" value="NZ_QLII01000001.1"/>
</dbReference>
<dbReference type="InterPro" id="IPR023650">
    <property type="entry name" value="Beta-lactam_class-A_AS"/>
</dbReference>
<evidence type="ECO:0000256" key="6">
    <source>
        <dbReference type="RuleBase" id="RU361140"/>
    </source>
</evidence>
<proteinExistence type="inferred from homology"/>
<dbReference type="EMBL" id="QLII01000001">
    <property type="protein sequence ID" value="RAI78180.1"/>
    <property type="molecule type" value="Genomic_DNA"/>
</dbReference>
<evidence type="ECO:0000256" key="2">
    <source>
        <dbReference type="ARBA" id="ARBA00009009"/>
    </source>
</evidence>
<dbReference type="PANTHER" id="PTHR35333:SF3">
    <property type="entry name" value="BETA-LACTAMASE-TYPE TRANSPEPTIDASE FOLD CONTAINING PROTEIN"/>
    <property type="match status" value="1"/>
</dbReference>
<comment type="caution">
    <text evidence="9">The sequence shown here is derived from an EMBL/GenBank/DDBJ whole genome shotgun (WGS) entry which is preliminary data.</text>
</comment>
<keyword evidence="10" id="KW-1185">Reference proteome</keyword>
<dbReference type="GO" id="GO:0030655">
    <property type="term" value="P:beta-lactam antibiotic catabolic process"/>
    <property type="evidence" value="ECO:0007669"/>
    <property type="project" value="InterPro"/>
</dbReference>
<name>A0A327NS46_9BACT</name>
<evidence type="ECO:0000313" key="9">
    <source>
        <dbReference type="EMBL" id="RAI78180.1"/>
    </source>
</evidence>
<dbReference type="InterPro" id="IPR012338">
    <property type="entry name" value="Beta-lactam/transpept-like"/>
</dbReference>
<keyword evidence="7" id="KW-0732">Signal</keyword>
<feature type="signal peptide" evidence="7">
    <location>
        <begin position="1"/>
        <end position="19"/>
    </location>
</feature>
<keyword evidence="5 6" id="KW-0046">Antibiotic resistance</keyword>
<dbReference type="Gene3D" id="3.40.710.10">
    <property type="entry name" value="DD-peptidase/beta-lactamase superfamily"/>
    <property type="match status" value="1"/>
</dbReference>
<comment type="catalytic activity">
    <reaction evidence="1 6">
        <text>a beta-lactam + H2O = a substituted beta-amino acid</text>
        <dbReference type="Rhea" id="RHEA:20401"/>
        <dbReference type="ChEBI" id="CHEBI:15377"/>
        <dbReference type="ChEBI" id="CHEBI:35627"/>
        <dbReference type="ChEBI" id="CHEBI:140347"/>
        <dbReference type="EC" id="3.5.2.6"/>
    </reaction>
</comment>
<dbReference type="SUPFAM" id="SSF56601">
    <property type="entry name" value="beta-lactamase/transpeptidase-like"/>
    <property type="match status" value="1"/>
</dbReference>
<evidence type="ECO:0000313" key="10">
    <source>
        <dbReference type="Proteomes" id="UP000249016"/>
    </source>
</evidence>
<dbReference type="GO" id="GO:0008800">
    <property type="term" value="F:beta-lactamase activity"/>
    <property type="evidence" value="ECO:0007669"/>
    <property type="project" value="UniProtKB-UniRule"/>
</dbReference>
<reference evidence="9 10" key="1">
    <citation type="submission" date="2018-06" db="EMBL/GenBank/DDBJ databases">
        <title>Spirosoma sp. HMF3257 Genome sequencing and assembly.</title>
        <authorList>
            <person name="Kang H."/>
            <person name="Cha I."/>
            <person name="Kim H."/>
            <person name="Kang J."/>
            <person name="Joh K."/>
        </authorList>
    </citation>
    <scope>NUCLEOTIDE SEQUENCE [LARGE SCALE GENOMIC DNA]</scope>
    <source>
        <strain evidence="9 10">HMF3257</strain>
    </source>
</reference>
<gene>
    <name evidence="9" type="ORF">HMF3257_36190</name>
</gene>
<sequence>MTKFLLWAIPILFSASLNAQQTANHSITRLRTEIEQLAQAAQGRVGVTATVLETGASVNLNGDQQFPMQSVYKLPIGMAVLQQVDQGKLALSQTVHVTPDEYISKRQHSPLRDKYPTGADVSVAELLRYAVSESDGSASDVLLRLLGGAKTVMASLKKLDITGIIVANTEKEIGSDNAVQYRNWATPTEVVALLRAVENGRNLSASSRTLLLHLLTETETGLHRLKGLLPAGTVVAHKTGTSWTIEGLTAATNDVGLITLPSGKHIAIAVFVSDSKADQVIRERVIAQIAQVVWNHWHSH</sequence>
<evidence type="ECO:0000256" key="5">
    <source>
        <dbReference type="ARBA" id="ARBA00023251"/>
    </source>
</evidence>
<dbReference type="NCBIfam" id="NF033103">
    <property type="entry name" value="bla_class_A"/>
    <property type="match status" value="1"/>
</dbReference>
<evidence type="ECO:0000256" key="4">
    <source>
        <dbReference type="ARBA" id="ARBA00022801"/>
    </source>
</evidence>
<dbReference type="GO" id="GO:0046677">
    <property type="term" value="P:response to antibiotic"/>
    <property type="evidence" value="ECO:0007669"/>
    <property type="project" value="UniProtKB-UniRule"/>
</dbReference>
<dbReference type="InterPro" id="IPR045155">
    <property type="entry name" value="Beta-lactam_cat"/>
</dbReference>
<organism evidence="9 10">
    <name type="scientific">Spirosoma telluris</name>
    <dbReference type="NCBI Taxonomy" id="2183553"/>
    <lineage>
        <taxon>Bacteria</taxon>
        <taxon>Pseudomonadati</taxon>
        <taxon>Bacteroidota</taxon>
        <taxon>Cytophagia</taxon>
        <taxon>Cytophagales</taxon>
        <taxon>Cytophagaceae</taxon>
        <taxon>Spirosoma</taxon>
    </lineage>
</organism>
<dbReference type="InterPro" id="IPR000871">
    <property type="entry name" value="Beta-lactam_class-A"/>
</dbReference>
<dbReference type="AlphaFoldDB" id="A0A327NS46"/>
<dbReference type="PANTHER" id="PTHR35333">
    <property type="entry name" value="BETA-LACTAMASE"/>
    <property type="match status" value="1"/>
</dbReference>
<evidence type="ECO:0000256" key="1">
    <source>
        <dbReference type="ARBA" id="ARBA00001526"/>
    </source>
</evidence>
<protein>
    <recommendedName>
        <fullName evidence="3 6">Beta-lactamase</fullName>
        <ecNumber evidence="3 6">3.5.2.6</ecNumber>
    </recommendedName>
</protein>
<feature type="domain" description="Beta-lactamase class A catalytic" evidence="8">
    <location>
        <begin position="46"/>
        <end position="272"/>
    </location>
</feature>
<dbReference type="PROSITE" id="PS00146">
    <property type="entry name" value="BETA_LACTAMASE_A"/>
    <property type="match status" value="1"/>
</dbReference>
<evidence type="ECO:0000256" key="7">
    <source>
        <dbReference type="SAM" id="SignalP"/>
    </source>
</evidence>
<comment type="similarity">
    <text evidence="2 6">Belongs to the class-A beta-lactamase family.</text>
</comment>
<dbReference type="Proteomes" id="UP000249016">
    <property type="component" value="Unassembled WGS sequence"/>
</dbReference>
<keyword evidence="4 6" id="KW-0378">Hydrolase</keyword>
<dbReference type="Pfam" id="PF13354">
    <property type="entry name" value="Beta-lactamase2"/>
    <property type="match status" value="1"/>
</dbReference>
<dbReference type="PRINTS" id="PR00118">
    <property type="entry name" value="BLACTAMASEA"/>
</dbReference>
<evidence type="ECO:0000256" key="3">
    <source>
        <dbReference type="ARBA" id="ARBA00012865"/>
    </source>
</evidence>
<evidence type="ECO:0000259" key="8">
    <source>
        <dbReference type="Pfam" id="PF13354"/>
    </source>
</evidence>
<accession>A0A327NS46</accession>